<feature type="compositionally biased region" description="Basic and acidic residues" evidence="1">
    <location>
        <begin position="869"/>
        <end position="879"/>
    </location>
</feature>
<feature type="domain" description="FAD dependent oxidoreductase" evidence="2">
    <location>
        <begin position="36"/>
        <end position="203"/>
    </location>
</feature>
<feature type="compositionally biased region" description="Basic and acidic residues" evidence="1">
    <location>
        <begin position="9"/>
        <end position="33"/>
    </location>
</feature>
<dbReference type="SUPFAM" id="SSF51905">
    <property type="entry name" value="FAD/NAD(P)-binding domain"/>
    <property type="match status" value="2"/>
</dbReference>
<feature type="region of interest" description="Disordered" evidence="1">
    <location>
        <begin position="863"/>
        <end position="885"/>
    </location>
</feature>
<evidence type="ECO:0000256" key="1">
    <source>
        <dbReference type="SAM" id="MobiDB-lite"/>
    </source>
</evidence>
<dbReference type="InterPro" id="IPR050464">
    <property type="entry name" value="Zeta_carotene_desat/Oxidored"/>
</dbReference>
<sequence>MTNMANSVAEEKENEQKEGDKERDGAGRGDRSGRHVTIYGAGIAGLTVAHELAERGFSVRVVECEKAYDRRGQLHMAVGGVARTHYAAARCDDASERQPIWCQSDLRPADARLDPSRNHLVTLEIRFATGDPWLSEMERGKLMRQLDWCLSTLQEARKVEIEGYDDFDSRGGLTELAQSRAEAVRDIVREVVRFHPAMARLISLEIDIVPPSRPTSVDETCSSVQGTTCHDKLGERAGKEEIVVLLLPDGGGIENEEQIVEWLKPIIEARRVDHPLELVATADRDGPGHTHARALAERHLRAAKAGLWKLVKSHFGESPDLALRVMGEVRLVPGSAAVSVTLRDPRRAASVTDRSNREAQRLRPQRVGACVRVSLGPISERLLKPGSSPEDIKAAQRSLAEEANARKIQLRASLAMHQFQANVEGDKEKVLRVHASAWRPVAVQFEVGTEVLLPDQVDALKQALDGFLAHTDDKEIHRIIITGYVDAERRPASRQDATDDVRPADRSEATELAAARASVVGQLVKESLTAAFDGSRSGYGNQFQFELRTGRPGELAASVLGGLIEHNRVAVVDVRRVMLPGEHGFRFFPSYYNHVFDTMRRIPILDADGEETGRTVYDNVIPTPNQGVAQNGLSPLILPRSPPESAYERKERLSVLRDLGYTPLDILQFMLRTLRYMSTSSKRRAAELEMVSWWEYLQGYDPRTNTYRYRYSERFTRDITTQSRTLASFDAVWGDARTCGNTWVQLFYNWLQPAAKVDGTLNGPTSEAWLDPWRHYLTTRLGVKFVQGTLVRVELKEENGQETILPHVWLPDKARDERGPGPEPEPSDYYVIATDPQTAEEVTRDLYNVPEGRGRIGVPLGLDGFTTRVRPEPPEEGPGKARSPSGKFGLQLWDRFQTMSGIQFFFKKEDFKLNDGYVFFNKASWALTSINSAQFWTRRPTEKRDGFTSLITVDLCDWDAKADGGRVIGKSMWECTANEIADEVWRQITKEIRLATPRGHTGSPFAGIPPRPTWFHIDRNIEFGKDPPDVGRPVRNRTPYLVPIKADWRNRPGAQPWDPSPVAFNLPPDYPEEKRLEGEWQARHGGYLVHWDKLVFAGVYLKTFTRMTTMEAANESGRHAANAILDHWLATSPGRWSPRHREAVRARADEDEEERIEEARHMRSSVFYTATPGGDYCKIWNPERWEMPDFMLAKQADERNFDLGLPHPWDVFGLETIPSLLSHTINAKISGAAPNKLGASLPDSFEAAFETLLRSIYPEGGWDSMLDVLRRYRREIDEQMRNAARGARGEPIP</sequence>
<protein>
    <submittedName>
        <fullName evidence="3">Phytoene dehydrogenase</fullName>
    </submittedName>
</protein>
<organism evidence="3">
    <name type="scientific">Sorangium cellulosum</name>
    <name type="common">Polyangium cellulosum</name>
    <dbReference type="NCBI Taxonomy" id="56"/>
    <lineage>
        <taxon>Bacteria</taxon>
        <taxon>Pseudomonadati</taxon>
        <taxon>Myxococcota</taxon>
        <taxon>Polyangia</taxon>
        <taxon>Polyangiales</taxon>
        <taxon>Polyangiaceae</taxon>
        <taxon>Sorangium</taxon>
    </lineage>
</organism>
<dbReference type="PANTHER" id="PTHR42923">
    <property type="entry name" value="PROTOPORPHYRINOGEN OXIDASE"/>
    <property type="match status" value="1"/>
</dbReference>
<evidence type="ECO:0000259" key="2">
    <source>
        <dbReference type="Pfam" id="PF01266"/>
    </source>
</evidence>
<proteinExistence type="predicted"/>
<dbReference type="GO" id="GO:0016491">
    <property type="term" value="F:oxidoreductase activity"/>
    <property type="evidence" value="ECO:0007669"/>
    <property type="project" value="TreeGrafter"/>
</dbReference>
<dbReference type="EMBL" id="MH908887">
    <property type="protein sequence ID" value="AYM52883.1"/>
    <property type="molecule type" value="Genomic_DNA"/>
</dbReference>
<dbReference type="Gene3D" id="3.50.50.60">
    <property type="entry name" value="FAD/NAD(P)-binding domain"/>
    <property type="match status" value="1"/>
</dbReference>
<feature type="region of interest" description="Disordered" evidence="1">
    <location>
        <begin position="1"/>
        <end position="34"/>
    </location>
</feature>
<reference evidence="3" key="1">
    <citation type="journal article" date="2018" name="J. Ind. Microbiol. Biotechnol.">
        <title>Genome mining reveals uncommon alkylpyrones as type III PKS products from myxobacteria.</title>
        <authorList>
            <person name="Hug J.J."/>
            <person name="Panter F."/>
            <person name="Krug D."/>
            <person name="Muller R."/>
        </authorList>
    </citation>
    <scope>NUCLEOTIDE SEQUENCE</scope>
    <source>
        <strain evidence="3">So ce377</strain>
    </source>
</reference>
<name>A0A3S7UVY2_SORCE</name>
<dbReference type="InterPro" id="IPR036188">
    <property type="entry name" value="FAD/NAD-bd_sf"/>
</dbReference>
<dbReference type="Pfam" id="PF01266">
    <property type="entry name" value="DAO"/>
    <property type="match status" value="1"/>
</dbReference>
<dbReference type="InterPro" id="IPR006076">
    <property type="entry name" value="FAD-dep_OxRdtase"/>
</dbReference>
<evidence type="ECO:0000313" key="3">
    <source>
        <dbReference type="EMBL" id="AYM52883.1"/>
    </source>
</evidence>
<accession>A0A3S7UVY2</accession>